<evidence type="ECO:0000313" key="2">
    <source>
        <dbReference type="Proteomes" id="UP000784294"/>
    </source>
</evidence>
<proteinExistence type="predicted"/>
<name>A0A448WEN6_9PLAT</name>
<gene>
    <name evidence="1" type="ORF">PXEA_LOCUS3302</name>
</gene>
<organism evidence="1 2">
    <name type="scientific">Protopolystoma xenopodis</name>
    <dbReference type="NCBI Taxonomy" id="117903"/>
    <lineage>
        <taxon>Eukaryota</taxon>
        <taxon>Metazoa</taxon>
        <taxon>Spiralia</taxon>
        <taxon>Lophotrochozoa</taxon>
        <taxon>Platyhelminthes</taxon>
        <taxon>Monogenea</taxon>
        <taxon>Polyopisthocotylea</taxon>
        <taxon>Polystomatidea</taxon>
        <taxon>Polystomatidae</taxon>
        <taxon>Protopolystoma</taxon>
    </lineage>
</organism>
<dbReference type="Proteomes" id="UP000784294">
    <property type="component" value="Unassembled WGS sequence"/>
</dbReference>
<reference evidence="1" key="1">
    <citation type="submission" date="2018-11" db="EMBL/GenBank/DDBJ databases">
        <authorList>
            <consortium name="Pathogen Informatics"/>
        </authorList>
    </citation>
    <scope>NUCLEOTIDE SEQUENCE</scope>
</reference>
<evidence type="ECO:0000313" key="1">
    <source>
        <dbReference type="EMBL" id="VEL09862.1"/>
    </source>
</evidence>
<protein>
    <submittedName>
        <fullName evidence="1">Uncharacterized protein</fullName>
    </submittedName>
</protein>
<dbReference type="EMBL" id="CAAALY010007435">
    <property type="protein sequence ID" value="VEL09862.1"/>
    <property type="molecule type" value="Genomic_DNA"/>
</dbReference>
<comment type="caution">
    <text evidence="1">The sequence shown here is derived from an EMBL/GenBank/DDBJ whole genome shotgun (WGS) entry which is preliminary data.</text>
</comment>
<accession>A0A448WEN6</accession>
<sequence length="357" mass="39047">MAIHPQWIYILGIRCAIKASEMNSQASWLNEKQACLRYASPAEKSDSEALVTAGVGPTRVLAFDMCTDRDGVDGEQNYLVTLELEEASLDARELDLVHLVVRRGAEYRINDCRATWQLLSSSRRPSCEVGNCEPRVKLARNPKSGRRVIIASPPGISQSTFGCATLPAGLVVVELEVDSTVSNRADGEVPDPLLACLPFQNKETDLLAWRLVGCPVGISNTPGQCVCTIAVFHAAASCGVGMGAGWRCSEGLVELRDLPGLGPMTATRRFACPPTCTMSQLVDFWVPGNGSQIIVAWPMNSHVGSENEQNSIVFPRSGREYFREKTLQLWSGSLVDPPATFTLVACRHRDDTRRRNR</sequence>
<dbReference type="AlphaFoldDB" id="A0A448WEN6"/>
<keyword evidence="2" id="KW-1185">Reference proteome</keyword>